<organism evidence="1">
    <name type="scientific">Arundo donax</name>
    <name type="common">Giant reed</name>
    <name type="synonym">Donax arundinaceus</name>
    <dbReference type="NCBI Taxonomy" id="35708"/>
    <lineage>
        <taxon>Eukaryota</taxon>
        <taxon>Viridiplantae</taxon>
        <taxon>Streptophyta</taxon>
        <taxon>Embryophyta</taxon>
        <taxon>Tracheophyta</taxon>
        <taxon>Spermatophyta</taxon>
        <taxon>Magnoliopsida</taxon>
        <taxon>Liliopsida</taxon>
        <taxon>Poales</taxon>
        <taxon>Poaceae</taxon>
        <taxon>PACMAD clade</taxon>
        <taxon>Arundinoideae</taxon>
        <taxon>Arundineae</taxon>
        <taxon>Arundo</taxon>
    </lineage>
</organism>
<proteinExistence type="predicted"/>
<dbReference type="EMBL" id="GBRH01270698">
    <property type="protein sequence ID" value="JAD27197.1"/>
    <property type="molecule type" value="Transcribed_RNA"/>
</dbReference>
<accession>A0A0A8YX58</accession>
<protein>
    <submittedName>
        <fullName evidence="1">Uncharacterized protein</fullName>
    </submittedName>
</protein>
<reference evidence="1" key="2">
    <citation type="journal article" date="2015" name="Data Brief">
        <title>Shoot transcriptome of the giant reed, Arundo donax.</title>
        <authorList>
            <person name="Barrero R.A."/>
            <person name="Guerrero F.D."/>
            <person name="Moolhuijzen P."/>
            <person name="Goolsby J.A."/>
            <person name="Tidwell J."/>
            <person name="Bellgard S.E."/>
            <person name="Bellgard M.I."/>
        </authorList>
    </citation>
    <scope>NUCLEOTIDE SEQUENCE</scope>
    <source>
        <tissue evidence="1">Shoot tissue taken approximately 20 cm above the soil surface</tissue>
    </source>
</reference>
<reference evidence="1" key="1">
    <citation type="submission" date="2014-09" db="EMBL/GenBank/DDBJ databases">
        <authorList>
            <person name="Magalhaes I.L.F."/>
            <person name="Oliveira U."/>
            <person name="Santos F.R."/>
            <person name="Vidigal T.H.D.A."/>
            <person name="Brescovit A.D."/>
            <person name="Santos A.J."/>
        </authorList>
    </citation>
    <scope>NUCLEOTIDE SEQUENCE</scope>
    <source>
        <tissue evidence="1">Shoot tissue taken approximately 20 cm above the soil surface</tissue>
    </source>
</reference>
<name>A0A0A8YX58_ARUDO</name>
<evidence type="ECO:0000313" key="1">
    <source>
        <dbReference type="EMBL" id="JAD27197.1"/>
    </source>
</evidence>
<sequence>MNLIEVTIHLTCSRN</sequence>